<feature type="domain" description="Tox-MPTase2" evidence="1">
    <location>
        <begin position="239"/>
        <end position="425"/>
    </location>
</feature>
<dbReference type="Proteomes" id="UP000603728">
    <property type="component" value="Unassembled WGS sequence"/>
</dbReference>
<evidence type="ECO:0000259" key="1">
    <source>
        <dbReference type="Pfam" id="PF15638"/>
    </source>
</evidence>
<comment type="caution">
    <text evidence="2">The sequence shown here is derived from an EMBL/GenBank/DDBJ whole genome shotgun (WGS) entry which is preliminary data.</text>
</comment>
<gene>
    <name evidence="2" type="ORF">JI750_09290</name>
</gene>
<evidence type="ECO:0000313" key="3">
    <source>
        <dbReference type="Proteomes" id="UP000603728"/>
    </source>
</evidence>
<evidence type="ECO:0000313" key="2">
    <source>
        <dbReference type="EMBL" id="MBL0737076.1"/>
    </source>
</evidence>
<dbReference type="EMBL" id="JAERSF010000002">
    <property type="protein sequence ID" value="MBL0737076.1"/>
    <property type="molecule type" value="Genomic_DNA"/>
</dbReference>
<organism evidence="2 3">
    <name type="scientific">Flavobacterium tagetis</name>
    <dbReference type="NCBI Taxonomy" id="2801336"/>
    <lineage>
        <taxon>Bacteria</taxon>
        <taxon>Pseudomonadati</taxon>
        <taxon>Bacteroidota</taxon>
        <taxon>Flavobacteriia</taxon>
        <taxon>Flavobacteriales</taxon>
        <taxon>Flavobacteriaceae</taxon>
        <taxon>Flavobacterium</taxon>
    </lineage>
</organism>
<sequence length="465" mass="50717">MRVLKKMSFDALIENISIEDMKFIMAGSGSVVNGSSYTQQMGGGGSGNMWFYATDRGLSSQFSPAGTLLFASNGNYNDPSISSNQNTYGYGSANYGSNYNSGYGSGSVNSNAQGWTSTGNGIVTTNPNDINRFINFVGHNSATNPQFSWNNIADFLNKEQTVEGRAYNNAVYGAILLNEVIVYNTYKGPSSIPQGIDYSNGVLRVGVMMGSGGVMMGSNVYMGNDTNTSYNPFVDDYVFNDNGSFIGVQDITSGHNIKISIGGKLCNLSDLDTSTLANNSGLITKIATFFATKAGLSTGFVGVDYSTEQSSSVLAFTKSDGTVYLNANGGISKLLDNYDNLTNVLKHEQFHQIEFANNKKTDFETHVKVYLQQFNDASFANTTSEFKLGQIASVTNYLMNMDRNDPDNLYNRNTIISQINTFNEMKTGYQIMNDVSFGLNPSQLRLSIRDSNGKMYEINYSQLKN</sequence>
<dbReference type="RefSeq" id="WP_202000661.1">
    <property type="nucleotide sequence ID" value="NZ_JAERSF010000002.1"/>
</dbReference>
<proteinExistence type="predicted"/>
<reference evidence="2 3" key="1">
    <citation type="submission" date="2021-01" db="EMBL/GenBank/DDBJ databases">
        <title>Genome seq and assembly of Flavobacterium sp. GN10.</title>
        <authorList>
            <person name="Chhetri G."/>
        </authorList>
    </citation>
    <scope>NUCLEOTIDE SEQUENCE [LARGE SCALE GENOMIC DNA]</scope>
    <source>
        <strain evidence="2 3">GN10</strain>
    </source>
</reference>
<accession>A0ABS1KFZ2</accession>
<dbReference type="InterPro" id="IPR028914">
    <property type="entry name" value="Tox-MPTase2_dom"/>
</dbReference>
<name>A0ABS1KFZ2_9FLAO</name>
<dbReference type="Pfam" id="PF15638">
    <property type="entry name" value="Tox-MPTase2"/>
    <property type="match status" value="1"/>
</dbReference>
<keyword evidence="3" id="KW-1185">Reference proteome</keyword>
<protein>
    <recommendedName>
        <fullName evidence="1">Tox-MPTase2 domain-containing protein</fullName>
    </recommendedName>
</protein>